<evidence type="ECO:0000259" key="4">
    <source>
        <dbReference type="Pfam" id="PF02894"/>
    </source>
</evidence>
<dbReference type="Pfam" id="PF01408">
    <property type="entry name" value="GFO_IDH_MocA"/>
    <property type="match status" value="1"/>
</dbReference>
<dbReference type="EMBL" id="BBPI01000090">
    <property type="protein sequence ID" value="GAM02547.1"/>
    <property type="molecule type" value="Genomic_DNA"/>
</dbReference>
<accession>A0A0A1WBE9</accession>
<dbReference type="GO" id="GO:0016491">
    <property type="term" value="F:oxidoreductase activity"/>
    <property type="evidence" value="ECO:0007669"/>
    <property type="project" value="UniProtKB-KW"/>
</dbReference>
<proteinExistence type="inferred from homology"/>
<dbReference type="PANTHER" id="PTHR22604:SF105">
    <property type="entry name" value="TRANS-1,2-DIHYDROBENZENE-1,2-DIOL DEHYDROGENASE"/>
    <property type="match status" value="1"/>
</dbReference>
<dbReference type="InterPro" id="IPR036291">
    <property type="entry name" value="NAD(P)-bd_dom_sf"/>
</dbReference>
<dbReference type="InterPro" id="IPR050984">
    <property type="entry name" value="Gfo/Idh/MocA_domain"/>
</dbReference>
<organism evidence="5 6">
    <name type="scientific">Sphingomonas parapaucimobilis NBRC 15100</name>
    <dbReference type="NCBI Taxonomy" id="1219049"/>
    <lineage>
        <taxon>Bacteria</taxon>
        <taxon>Pseudomonadati</taxon>
        <taxon>Pseudomonadota</taxon>
        <taxon>Alphaproteobacteria</taxon>
        <taxon>Sphingomonadales</taxon>
        <taxon>Sphingomonadaceae</taxon>
        <taxon>Sphingomonas</taxon>
    </lineage>
</organism>
<dbReference type="SUPFAM" id="SSF55347">
    <property type="entry name" value="Glyceraldehyde-3-phosphate dehydrogenase-like, C-terminal domain"/>
    <property type="match status" value="1"/>
</dbReference>
<gene>
    <name evidence="5" type="primary">gfo</name>
    <name evidence="5" type="ORF">SP5_090_00110</name>
</gene>
<evidence type="ECO:0000313" key="5">
    <source>
        <dbReference type="EMBL" id="GAM02547.1"/>
    </source>
</evidence>
<evidence type="ECO:0000256" key="2">
    <source>
        <dbReference type="ARBA" id="ARBA00023002"/>
    </source>
</evidence>
<dbReference type="PROSITE" id="PS51318">
    <property type="entry name" value="TAT"/>
    <property type="match status" value="1"/>
</dbReference>
<dbReference type="InterPro" id="IPR000683">
    <property type="entry name" value="Gfo/Idh/MocA-like_OxRdtase_N"/>
</dbReference>
<feature type="domain" description="Gfo/Idh/MocA-like oxidoreductase N-terminal" evidence="3">
    <location>
        <begin position="36"/>
        <end position="157"/>
    </location>
</feature>
<dbReference type="InterPro" id="IPR006311">
    <property type="entry name" value="TAT_signal"/>
</dbReference>
<dbReference type="OrthoDB" id="9792935at2"/>
<dbReference type="Pfam" id="PF02894">
    <property type="entry name" value="GFO_IDH_MocA_C"/>
    <property type="match status" value="1"/>
</dbReference>
<dbReference type="GO" id="GO:0000166">
    <property type="term" value="F:nucleotide binding"/>
    <property type="evidence" value="ECO:0007669"/>
    <property type="project" value="InterPro"/>
</dbReference>
<evidence type="ECO:0000313" key="6">
    <source>
        <dbReference type="Proteomes" id="UP000032305"/>
    </source>
</evidence>
<dbReference type="SUPFAM" id="SSF51735">
    <property type="entry name" value="NAD(P)-binding Rossmann-fold domains"/>
    <property type="match status" value="1"/>
</dbReference>
<dbReference type="PRINTS" id="PR01775">
    <property type="entry name" value="GLFROXRDTASE"/>
</dbReference>
<reference evidence="5 6" key="1">
    <citation type="submission" date="2014-11" db="EMBL/GenBank/DDBJ databases">
        <title>Whole genome shotgun sequence of Sphingomonas parapaucimobilis NBRC 15100.</title>
        <authorList>
            <person name="Katano-Makiyama Y."/>
            <person name="Hosoyama A."/>
            <person name="Hashimoto M."/>
            <person name="Hosoyama Y."/>
            <person name="Noguchi M."/>
            <person name="Numata M."/>
            <person name="Tsuchikane K."/>
            <person name="Hirakata S."/>
            <person name="Uohara A."/>
            <person name="Shimodaira J."/>
            <person name="Ohji S."/>
            <person name="Ichikawa N."/>
            <person name="Kimura A."/>
            <person name="Yamazoe A."/>
            <person name="Fujita N."/>
        </authorList>
    </citation>
    <scope>NUCLEOTIDE SEQUENCE [LARGE SCALE GENOMIC DNA]</scope>
    <source>
        <strain evidence="5 6">NBRC 15100</strain>
    </source>
</reference>
<dbReference type="eggNOG" id="COG0673">
    <property type="taxonomic scope" value="Bacteria"/>
</dbReference>
<evidence type="ECO:0000259" key="3">
    <source>
        <dbReference type="Pfam" id="PF01408"/>
    </source>
</evidence>
<dbReference type="Proteomes" id="UP000032305">
    <property type="component" value="Unassembled WGS sequence"/>
</dbReference>
<dbReference type="InterPro" id="IPR004104">
    <property type="entry name" value="Gfo/Idh/MocA-like_OxRdtase_C"/>
</dbReference>
<comment type="similarity">
    <text evidence="1">Belongs to the Gfo/Idh/MocA family.</text>
</comment>
<protein>
    <submittedName>
        <fullName evidence="5">Glucose-fructose oxidoreductase</fullName>
    </submittedName>
</protein>
<evidence type="ECO:0000256" key="1">
    <source>
        <dbReference type="ARBA" id="ARBA00010928"/>
    </source>
</evidence>
<feature type="domain" description="Gfo/Idh/MocA-like oxidoreductase C-terminal" evidence="4">
    <location>
        <begin position="191"/>
        <end position="363"/>
    </location>
</feature>
<dbReference type="InterPro" id="IPR008354">
    <property type="entry name" value="Glc-Fru_OxRdtase_bac"/>
</dbReference>
<name>A0A0A1WBE9_9SPHN</name>
<sequence length="364" mass="39955">MGHADRRTIIAGLGAGLALAAGGGACAAPRGRKAGYAIVGLGRYAELIMSKFAECEQSRLVALVSGTPEKLARFGEKYGVPESHRYSYADFDRIRDNPDVDIVYVILPNALHAEYTVRAARAGKHVMCEKPMAISVAECRTMIAACRAAGRKLMIGYRSRFEPHNRLAIDMARKGFVGPTRIITADHGFNAQPNQWRLDRKLSGGGSLMDIGIYSLNATRYLTGEEPVEVSAIESTDRSDPRFRTVEDRISFLLRFPSGIEATCVSSYSSNHNMYRVSGTDGWIELEPATSYEGQKMWVRRNGRTEQQQVPAGKGQHAGQLDHFAECIANGTDPLVPGEEGLADMRVIEAIYRSAREGRRITLA</sequence>
<dbReference type="PROSITE" id="PS51257">
    <property type="entry name" value="PROKAR_LIPOPROTEIN"/>
    <property type="match status" value="1"/>
</dbReference>
<dbReference type="Gene3D" id="3.30.360.10">
    <property type="entry name" value="Dihydrodipicolinate Reductase, domain 2"/>
    <property type="match status" value="1"/>
</dbReference>
<dbReference type="AlphaFoldDB" id="A0A0A1WBE9"/>
<keyword evidence="6" id="KW-1185">Reference proteome</keyword>
<dbReference type="Gene3D" id="3.40.50.720">
    <property type="entry name" value="NAD(P)-binding Rossmann-like Domain"/>
    <property type="match status" value="1"/>
</dbReference>
<keyword evidence="2" id="KW-0560">Oxidoreductase</keyword>
<comment type="caution">
    <text evidence="5">The sequence shown here is derived from an EMBL/GenBank/DDBJ whole genome shotgun (WGS) entry which is preliminary data.</text>
</comment>
<dbReference type="RefSeq" id="WP_042490604.1">
    <property type="nucleotide sequence ID" value="NZ_BBPI01000090.1"/>
</dbReference>
<dbReference type="PANTHER" id="PTHR22604">
    <property type="entry name" value="OXIDOREDUCTASES"/>
    <property type="match status" value="1"/>
</dbReference>